<dbReference type="InterPro" id="IPR027256">
    <property type="entry name" value="P-typ_ATPase_IB"/>
</dbReference>
<keyword evidence="6" id="KW-0067">ATP-binding</keyword>
<dbReference type="InterPro" id="IPR008250">
    <property type="entry name" value="ATPase_P-typ_transduc_dom_A_sf"/>
</dbReference>
<dbReference type="SUPFAM" id="SSF81660">
    <property type="entry name" value="Metal cation-transporting ATPase, ATP-binding domain N"/>
    <property type="match status" value="1"/>
</dbReference>
<feature type="transmembrane region" description="Helical" evidence="10">
    <location>
        <begin position="754"/>
        <end position="772"/>
    </location>
</feature>
<dbReference type="InterPro" id="IPR001757">
    <property type="entry name" value="P_typ_ATPase"/>
</dbReference>
<dbReference type="Gene3D" id="3.40.50.1000">
    <property type="entry name" value="HAD superfamily/HAD-like"/>
    <property type="match status" value="1"/>
</dbReference>
<keyword evidence="5" id="KW-0547">Nucleotide-binding</keyword>
<dbReference type="InterPro" id="IPR023214">
    <property type="entry name" value="HAD_sf"/>
</dbReference>
<evidence type="ECO:0000256" key="4">
    <source>
        <dbReference type="ARBA" id="ARBA00022723"/>
    </source>
</evidence>
<dbReference type="InterPro" id="IPR023299">
    <property type="entry name" value="ATPase_P-typ_cyto_dom_N"/>
</dbReference>
<dbReference type="InterPro" id="IPR017969">
    <property type="entry name" value="Heavy-metal-associated_CS"/>
</dbReference>
<dbReference type="PROSITE" id="PS01229">
    <property type="entry name" value="COF_2"/>
    <property type="match status" value="1"/>
</dbReference>
<dbReference type="Gene3D" id="3.30.70.100">
    <property type="match status" value="1"/>
</dbReference>
<keyword evidence="4" id="KW-0479">Metal-binding</keyword>
<dbReference type="PANTHER" id="PTHR43520">
    <property type="entry name" value="ATP7, ISOFORM B"/>
    <property type="match status" value="1"/>
</dbReference>
<evidence type="ECO:0000256" key="2">
    <source>
        <dbReference type="ARBA" id="ARBA00006024"/>
    </source>
</evidence>
<dbReference type="InterPro" id="IPR006121">
    <property type="entry name" value="HMA_dom"/>
</dbReference>
<evidence type="ECO:0000256" key="7">
    <source>
        <dbReference type="ARBA" id="ARBA00022967"/>
    </source>
</evidence>
<accession>A0A6J6WPW5</accession>
<evidence type="ECO:0000256" key="10">
    <source>
        <dbReference type="SAM" id="Phobius"/>
    </source>
</evidence>
<proteinExistence type="inferred from homology"/>
<name>A0A6J6WPW5_9ZZZZ</name>
<evidence type="ECO:0000259" key="11">
    <source>
        <dbReference type="PROSITE" id="PS50846"/>
    </source>
</evidence>
<comment type="similarity">
    <text evidence="2">Belongs to the cation transport ATPase (P-type) (TC 3.A.3) family. Type IB subfamily.</text>
</comment>
<dbReference type="PROSITE" id="PS01047">
    <property type="entry name" value="HMA_1"/>
    <property type="match status" value="1"/>
</dbReference>
<dbReference type="SFLD" id="SFLDF00027">
    <property type="entry name" value="p-type_atpase"/>
    <property type="match status" value="1"/>
</dbReference>
<feature type="transmembrane region" description="Helical" evidence="10">
    <location>
        <begin position="370"/>
        <end position="392"/>
    </location>
</feature>
<dbReference type="GO" id="GO:0016020">
    <property type="term" value="C:membrane"/>
    <property type="evidence" value="ECO:0007669"/>
    <property type="project" value="InterPro"/>
</dbReference>
<feature type="transmembrane region" description="Helical" evidence="10">
    <location>
        <begin position="112"/>
        <end position="133"/>
    </location>
</feature>
<evidence type="ECO:0000256" key="9">
    <source>
        <dbReference type="ARBA" id="ARBA00023136"/>
    </source>
</evidence>
<dbReference type="PRINTS" id="PR00119">
    <property type="entry name" value="CATATPASE"/>
</dbReference>
<dbReference type="GO" id="GO:0005507">
    <property type="term" value="F:copper ion binding"/>
    <property type="evidence" value="ECO:0007669"/>
    <property type="project" value="TreeGrafter"/>
</dbReference>
<dbReference type="InterPro" id="IPR036412">
    <property type="entry name" value="HAD-like_sf"/>
</dbReference>
<feature type="transmembrane region" description="Helical" evidence="10">
    <location>
        <begin position="191"/>
        <end position="212"/>
    </location>
</feature>
<dbReference type="InterPro" id="IPR059000">
    <property type="entry name" value="ATPase_P-type_domA"/>
</dbReference>
<dbReference type="Pfam" id="PF00122">
    <property type="entry name" value="E1-E2_ATPase"/>
    <property type="match status" value="1"/>
</dbReference>
<dbReference type="NCBIfam" id="TIGR01494">
    <property type="entry name" value="ATPase_P-type"/>
    <property type="match status" value="2"/>
</dbReference>
<dbReference type="GO" id="GO:0016887">
    <property type="term" value="F:ATP hydrolysis activity"/>
    <property type="evidence" value="ECO:0007669"/>
    <property type="project" value="InterPro"/>
</dbReference>
<dbReference type="SFLD" id="SFLDS00003">
    <property type="entry name" value="Haloacid_Dehalogenase"/>
    <property type="match status" value="1"/>
</dbReference>
<dbReference type="Gene3D" id="2.70.150.10">
    <property type="entry name" value="Calcium-transporting ATPase, cytoplasmic transduction domain A"/>
    <property type="match status" value="1"/>
</dbReference>
<evidence type="ECO:0000256" key="3">
    <source>
        <dbReference type="ARBA" id="ARBA00022692"/>
    </source>
</evidence>
<feature type="domain" description="HMA" evidence="11">
    <location>
        <begin position="30"/>
        <end position="94"/>
    </location>
</feature>
<feature type="transmembrane region" description="Helical" evidence="10">
    <location>
        <begin position="159"/>
        <end position="179"/>
    </location>
</feature>
<dbReference type="AlphaFoldDB" id="A0A6J6WPW5"/>
<evidence type="ECO:0000313" key="12">
    <source>
        <dbReference type="EMBL" id="CAB4786792.1"/>
    </source>
</evidence>
<reference evidence="12" key="1">
    <citation type="submission" date="2020-05" db="EMBL/GenBank/DDBJ databases">
        <authorList>
            <person name="Chiriac C."/>
            <person name="Salcher M."/>
            <person name="Ghai R."/>
            <person name="Kavagutti S V."/>
        </authorList>
    </citation>
    <scope>NUCLEOTIDE SEQUENCE</scope>
</reference>
<gene>
    <name evidence="12" type="ORF">UFOPK2978_00278</name>
</gene>
<evidence type="ECO:0000256" key="1">
    <source>
        <dbReference type="ARBA" id="ARBA00004127"/>
    </source>
</evidence>
<dbReference type="NCBIfam" id="TIGR01525">
    <property type="entry name" value="ATPase-IB_hvy"/>
    <property type="match status" value="1"/>
</dbReference>
<dbReference type="EMBL" id="CAFAAF010000024">
    <property type="protein sequence ID" value="CAB4786792.1"/>
    <property type="molecule type" value="Genomic_DNA"/>
</dbReference>
<dbReference type="PANTHER" id="PTHR43520:SF8">
    <property type="entry name" value="P-TYPE CU(+) TRANSPORTER"/>
    <property type="match status" value="1"/>
</dbReference>
<dbReference type="FunFam" id="2.70.150.10:FF:000002">
    <property type="entry name" value="Copper-transporting ATPase 1, putative"/>
    <property type="match status" value="1"/>
</dbReference>
<feature type="transmembrane region" description="Helical" evidence="10">
    <location>
        <begin position="404"/>
        <end position="427"/>
    </location>
</feature>
<protein>
    <submittedName>
        <fullName evidence="12">Unannotated protein</fullName>
    </submittedName>
</protein>
<dbReference type="SFLD" id="SFLDG00002">
    <property type="entry name" value="C1.7:_P-type_atpase_like"/>
    <property type="match status" value="1"/>
</dbReference>
<sequence>MEDIQIDLMKHRTPQGAAEKYEPSQSAPLLAQTFAVTGMTCSACVNSIERALNEMDGVSASVNFASETVHVLAPANLSAELVIKKIKAAGYGATLLSDNSDPALHRKGAARALIFAILFAAPSIAISMVMSWHQPINNWLIALFTDYSIPLPPHAHHLFASWLVLAVSAPLIFIVAFPIHRAAIRNVFHPTMDTLVSLGSLSAYIWSVYATYTAQGDVYTEVAAGVLLFVILGRFLESRAKRSAGSALSTLLALGEKEVAVLRNGTEVLIPISHLVIGDEFVVKPGSRIATDGVVISGQSTVDNSLITGESTPIEINPGMSVIGSALNNNGRLIVRATRIGSDTELARITAMVVTAQGTKAPIQALADKIASIFVPVVTVLAIGTFEGWYYFGDKSLTYSISTAITVLVIACPCALGLATPVALLVASGRGALRGIVIRHPRVLEASNSIDTVVLDKTGTLTDGAMKVQQVAIPVSAQKVLGASFATLLTEKSVLSSALALESQSNHPVSQAIASYCIARSAEQLPVTEFTQTPGVGVAGRVRIGDQSPVVIIGSPESVAHSSVPFDVEIQSAIREAQSHSFAVSVLAWDGVAIAVFAAGDVIKKDAAATIAALQSKKIDTWLLTGDNPEAAAKVGASVGISSDHIIALAKPEDKLAKISSLQSEGKRVLMVGDGVNDAAALAQADLSIAMGTGTDTAIATADITIMRPQLMSVVDALALSKRTLRTIKVNLGWAFAYNAIGIPIAAAGLMSPMYAAAAMAMSSLFVVTNSLRIK</sequence>
<dbReference type="Pfam" id="PF00403">
    <property type="entry name" value="HMA"/>
    <property type="match status" value="1"/>
</dbReference>
<dbReference type="PRINTS" id="PR00943">
    <property type="entry name" value="CUATPASE"/>
</dbReference>
<dbReference type="PROSITE" id="PS00154">
    <property type="entry name" value="ATPASE_E1_E2"/>
    <property type="match status" value="1"/>
</dbReference>
<dbReference type="InterPro" id="IPR023298">
    <property type="entry name" value="ATPase_P-typ_TM_dom_sf"/>
</dbReference>
<keyword evidence="8 10" id="KW-1133">Transmembrane helix</keyword>
<evidence type="ECO:0000256" key="8">
    <source>
        <dbReference type="ARBA" id="ARBA00022989"/>
    </source>
</evidence>
<dbReference type="SUPFAM" id="SSF55008">
    <property type="entry name" value="HMA, heavy metal-associated domain"/>
    <property type="match status" value="1"/>
</dbReference>
<dbReference type="Pfam" id="PF00702">
    <property type="entry name" value="Hydrolase"/>
    <property type="match status" value="1"/>
</dbReference>
<dbReference type="InterPro" id="IPR018303">
    <property type="entry name" value="ATPase_P-typ_P_site"/>
</dbReference>
<keyword evidence="3 10" id="KW-0812">Transmembrane</keyword>
<organism evidence="12">
    <name type="scientific">freshwater metagenome</name>
    <dbReference type="NCBI Taxonomy" id="449393"/>
    <lineage>
        <taxon>unclassified sequences</taxon>
        <taxon>metagenomes</taxon>
        <taxon>ecological metagenomes</taxon>
    </lineage>
</organism>
<dbReference type="SUPFAM" id="SSF56784">
    <property type="entry name" value="HAD-like"/>
    <property type="match status" value="1"/>
</dbReference>
<dbReference type="GO" id="GO:0012505">
    <property type="term" value="C:endomembrane system"/>
    <property type="evidence" value="ECO:0007669"/>
    <property type="project" value="UniProtKB-SubCell"/>
</dbReference>
<dbReference type="GO" id="GO:0005524">
    <property type="term" value="F:ATP binding"/>
    <property type="evidence" value="ECO:0007669"/>
    <property type="project" value="UniProtKB-KW"/>
</dbReference>
<keyword evidence="9 10" id="KW-0472">Membrane</keyword>
<dbReference type="InterPro" id="IPR044492">
    <property type="entry name" value="P_typ_ATPase_HD_dom"/>
</dbReference>
<dbReference type="PROSITE" id="PS50846">
    <property type="entry name" value="HMA_2"/>
    <property type="match status" value="1"/>
</dbReference>
<evidence type="ECO:0000256" key="6">
    <source>
        <dbReference type="ARBA" id="ARBA00022840"/>
    </source>
</evidence>
<dbReference type="GO" id="GO:0043682">
    <property type="term" value="F:P-type divalent copper transporter activity"/>
    <property type="evidence" value="ECO:0007669"/>
    <property type="project" value="TreeGrafter"/>
</dbReference>
<dbReference type="GO" id="GO:0055070">
    <property type="term" value="P:copper ion homeostasis"/>
    <property type="evidence" value="ECO:0007669"/>
    <property type="project" value="TreeGrafter"/>
</dbReference>
<comment type="subcellular location">
    <subcellularLocation>
        <location evidence="1">Endomembrane system</location>
        <topology evidence="1">Multi-pass membrane protein</topology>
    </subcellularLocation>
</comment>
<dbReference type="SUPFAM" id="SSF81653">
    <property type="entry name" value="Calcium ATPase, transduction domain A"/>
    <property type="match status" value="1"/>
</dbReference>
<dbReference type="CDD" id="cd00371">
    <property type="entry name" value="HMA"/>
    <property type="match status" value="1"/>
</dbReference>
<dbReference type="NCBIfam" id="TIGR01511">
    <property type="entry name" value="ATPase-IB1_Cu"/>
    <property type="match status" value="1"/>
</dbReference>
<dbReference type="InterPro" id="IPR036163">
    <property type="entry name" value="HMA_dom_sf"/>
</dbReference>
<dbReference type="Gene3D" id="3.40.1110.10">
    <property type="entry name" value="Calcium-transporting ATPase, cytoplasmic domain N"/>
    <property type="match status" value="1"/>
</dbReference>
<dbReference type="SUPFAM" id="SSF81665">
    <property type="entry name" value="Calcium ATPase, transmembrane domain M"/>
    <property type="match status" value="1"/>
</dbReference>
<dbReference type="FunFam" id="3.30.70.100:FF:000005">
    <property type="entry name" value="Copper-exporting P-type ATPase A"/>
    <property type="match status" value="1"/>
</dbReference>
<feature type="transmembrane region" description="Helical" evidence="10">
    <location>
        <begin position="730"/>
        <end position="748"/>
    </location>
</feature>
<evidence type="ECO:0000256" key="5">
    <source>
        <dbReference type="ARBA" id="ARBA00022741"/>
    </source>
</evidence>
<feature type="transmembrane region" description="Helical" evidence="10">
    <location>
        <begin position="218"/>
        <end position="236"/>
    </location>
</feature>
<keyword evidence="7" id="KW-1278">Translocase</keyword>